<dbReference type="Gene3D" id="1.20.1060.20">
    <property type="match status" value="1"/>
</dbReference>
<proteinExistence type="inferred from homology"/>
<dbReference type="CDD" id="cd03273">
    <property type="entry name" value="ABC_SMC2_euk"/>
    <property type="match status" value="1"/>
</dbReference>
<evidence type="ECO:0000256" key="8">
    <source>
        <dbReference type="ARBA" id="ARBA00023067"/>
    </source>
</evidence>
<comment type="caution">
    <text evidence="15">The sequence shown here is derived from an EMBL/GenBank/DDBJ whole genome shotgun (WGS) entry which is preliminary data.</text>
</comment>
<dbReference type="InterPro" id="IPR003395">
    <property type="entry name" value="RecF/RecN/SMC_N"/>
</dbReference>
<evidence type="ECO:0000256" key="3">
    <source>
        <dbReference type="ARBA" id="ARBA00022618"/>
    </source>
</evidence>
<dbReference type="NCBIfam" id="TIGR00231">
    <property type="entry name" value="small_GTP"/>
    <property type="match status" value="1"/>
</dbReference>
<comment type="similarity">
    <text evidence="2">Belongs to the SMC family. SMC2 subfamily.</text>
</comment>
<feature type="region of interest" description="Disordered" evidence="13">
    <location>
        <begin position="924"/>
        <end position="957"/>
    </location>
</feature>
<dbReference type="SMART" id="SM00173">
    <property type="entry name" value="RAS"/>
    <property type="match status" value="1"/>
</dbReference>
<evidence type="ECO:0000313" key="16">
    <source>
        <dbReference type="Proteomes" id="UP001159405"/>
    </source>
</evidence>
<organism evidence="15 16">
    <name type="scientific">Porites lobata</name>
    <dbReference type="NCBI Taxonomy" id="104759"/>
    <lineage>
        <taxon>Eukaryota</taxon>
        <taxon>Metazoa</taxon>
        <taxon>Cnidaria</taxon>
        <taxon>Anthozoa</taxon>
        <taxon>Hexacorallia</taxon>
        <taxon>Scleractinia</taxon>
        <taxon>Fungiina</taxon>
        <taxon>Poritidae</taxon>
        <taxon>Porites</taxon>
    </lineage>
</organism>
<evidence type="ECO:0000313" key="15">
    <source>
        <dbReference type="EMBL" id="CAH3152852.1"/>
    </source>
</evidence>
<keyword evidence="16" id="KW-1185">Reference proteome</keyword>
<feature type="coiled-coil region" evidence="12">
    <location>
        <begin position="542"/>
        <end position="649"/>
    </location>
</feature>
<dbReference type="PRINTS" id="PR00449">
    <property type="entry name" value="RASTRNSFRMNG"/>
</dbReference>
<evidence type="ECO:0000256" key="9">
    <source>
        <dbReference type="ARBA" id="ARBA00023242"/>
    </source>
</evidence>
<keyword evidence="4" id="KW-0547">Nucleotide-binding</keyword>
<dbReference type="InterPro" id="IPR001806">
    <property type="entry name" value="Small_GTPase"/>
</dbReference>
<feature type="domain" description="SMC hinge" evidence="14">
    <location>
        <begin position="660"/>
        <end position="780"/>
    </location>
</feature>
<dbReference type="InterPro" id="IPR010935">
    <property type="entry name" value="SMC_hinge"/>
</dbReference>
<dbReference type="SMART" id="SM00968">
    <property type="entry name" value="SMC_hinge"/>
    <property type="match status" value="1"/>
</dbReference>
<protein>
    <recommendedName>
        <fullName evidence="11">Structural maintenance of chromosomes protein</fullName>
    </recommendedName>
</protein>
<dbReference type="PANTHER" id="PTHR43977">
    <property type="entry name" value="STRUCTURAL MAINTENANCE OF CHROMOSOMES PROTEIN 3"/>
    <property type="match status" value="1"/>
</dbReference>
<feature type="coiled-coil region" evidence="12">
    <location>
        <begin position="478"/>
        <end position="505"/>
    </location>
</feature>
<evidence type="ECO:0000256" key="11">
    <source>
        <dbReference type="PIRNR" id="PIRNR005719"/>
    </source>
</evidence>
<dbReference type="PROSITE" id="PS51420">
    <property type="entry name" value="RHO"/>
    <property type="match status" value="1"/>
</dbReference>
<keyword evidence="8" id="KW-0226">DNA condensation</keyword>
<sequence length="1358" mass="153616">MANANDKQWQKDAADQNFDYMFKLLIIGNSAVGKTSFLFRYADDSFTSAFVSTVGIDFKVKTVFRNDKRVKLQIWDTAGQERYRTITTAYYRGAMGFILMYDITNEESFQAVQDWSTQVKTYSWSNAQVILVGNKCDMEEDRDKQIVIDGFKSYAQRTTVSGFDPQFNAITGLNGSGKSNILDSICFLLGISNLSQVRASSLQELVYKGGQAGVTKATVTITFDNSDKKQSPLGYETFDEITVSRQVVIGGRNKYLINGCNANNTRVQDLFRSVQLNVNNPHFLIMQGRITKVLNMKPPEILSMIEEAAGTRMYESKKQSAQRTIEKKDSKLQEIETILAEEITPTLTKLKEERASYLEYQKVMREVEHLSRLYIAHQFVMAEDVQKKSVTELEEIKESIRKLQENYKEIDEKVLELNVVITKLETKRNAESGEVIAKLEKKFDEVSKIDVKANSDLKHVKDSLAAEKKKKKTLLKSFDDDQSQLKNKEKEVKKLSDLLVKLEQTSQADSNAVQAAQDHFHAVSAGLSSNEGGEDKTLADQVMTYKNEISSAETESKQAQMKLKHAQSELKKKQSELKNTEKSYKKDKDVYDAIEKSKTKLEDEMRKLNYEEGKEEMLTAKRRELEAEVSNLREKVETLEAKFPNLQFEYNDPEANFNRSKVKGLVAQLIQVKDVSTATGLEVTAGAKLYNVVVDTEVTGKKLISNGKLKRRYTFIPLNKIASRTLSGDVVKRAEGLVGKDNVYLALSLVGYDEEIKAAMAYVFGTTFVCDNMDNAKKVTYDPKVQARTVTLGGDLFDPQGTATGGARSTHTSILVKLQELNEAQSLLQSKNAELKQVIKELDSCKKVADKFRQIKQQYDLKVHEAELVQARLKQSTHHHQLEEIETMQKTVEEQQELMTKAKETIASATEKCKDVEIKMKEAKTHREKELKKAEEDLNKAKKKAEESTKSMKGKQQEVEEMKLLMEELNNEVSNVEQQMKAIDEALEKAEEQVARYTEAAKETKKAVQEAADELNKQKEALKACNEAISEKVTEQRDLQKQGQDIQLQLKEMDHKVNKFHKDSKDAATKVEQMLEKYEWISNERQFFGQPNTAYDFAANDMKEVSRRLSKLQETKEKLGKNVNMRAMNMLGKAEEKYNDLMKKKRIVLNDKEKIASVIRELDEKKNEALRNAWKKVNKDFGSIFSTLLPGTTAKLAPPEGQTELDGLEVKVAFGNVWKESLSELSGGQRSLVALSLILSMLLFKPAPLYILDEVDAALDLSHTQNIGQMLRAHFKHSQFIVVSLKDGMFNNANVLFKTKFVDGVSTVTRYAQNQPSRDGDGPGPLGRAGKSTAKKKDDRGKRPRIEAPSQPLTPTQG</sequence>
<dbReference type="Gene3D" id="3.40.50.300">
    <property type="entry name" value="P-loop containing nucleotide triphosphate hydrolases"/>
    <property type="match status" value="2"/>
</dbReference>
<feature type="region of interest" description="Disordered" evidence="13">
    <location>
        <begin position="1312"/>
        <end position="1358"/>
    </location>
</feature>
<evidence type="ECO:0000256" key="10">
    <source>
        <dbReference type="ARBA" id="ARBA00023306"/>
    </source>
</evidence>
<keyword evidence="6" id="KW-0067">ATP-binding</keyword>
<dbReference type="EMBL" id="CALNXK010000095">
    <property type="protein sequence ID" value="CAH3152852.1"/>
    <property type="molecule type" value="Genomic_DNA"/>
</dbReference>
<dbReference type="Proteomes" id="UP001159405">
    <property type="component" value="Unassembled WGS sequence"/>
</dbReference>
<evidence type="ECO:0000256" key="5">
    <source>
        <dbReference type="ARBA" id="ARBA00022776"/>
    </source>
</evidence>
<feature type="coiled-coil region" evidence="12">
    <location>
        <begin position="1095"/>
        <end position="1172"/>
    </location>
</feature>
<dbReference type="PROSITE" id="PS51419">
    <property type="entry name" value="RAB"/>
    <property type="match status" value="1"/>
</dbReference>
<evidence type="ECO:0000256" key="2">
    <source>
        <dbReference type="ARBA" id="ARBA00005231"/>
    </source>
</evidence>
<dbReference type="Pfam" id="PF06470">
    <property type="entry name" value="SMC_hinge"/>
    <property type="match status" value="1"/>
</dbReference>
<reference evidence="15 16" key="1">
    <citation type="submission" date="2022-05" db="EMBL/GenBank/DDBJ databases">
        <authorList>
            <consortium name="Genoscope - CEA"/>
            <person name="William W."/>
        </authorList>
    </citation>
    <scope>NUCLEOTIDE SEQUENCE [LARGE SCALE GENOMIC DNA]</scope>
</reference>
<evidence type="ECO:0000256" key="13">
    <source>
        <dbReference type="SAM" id="MobiDB-lite"/>
    </source>
</evidence>
<keyword evidence="9 11" id="KW-0539">Nucleus</keyword>
<evidence type="ECO:0000256" key="4">
    <source>
        <dbReference type="ARBA" id="ARBA00022741"/>
    </source>
</evidence>
<dbReference type="SMART" id="SM00176">
    <property type="entry name" value="RAN"/>
    <property type="match status" value="1"/>
</dbReference>
<dbReference type="PROSITE" id="PS51421">
    <property type="entry name" value="RAS"/>
    <property type="match status" value="1"/>
</dbReference>
<feature type="coiled-coil region" evidence="12">
    <location>
        <begin position="386"/>
        <end position="420"/>
    </location>
</feature>
<dbReference type="InterPro" id="IPR027120">
    <property type="entry name" value="Smc2_ABC"/>
</dbReference>
<accession>A0ABN8PY69</accession>
<dbReference type="SMART" id="SM00175">
    <property type="entry name" value="RAB"/>
    <property type="match status" value="1"/>
</dbReference>
<dbReference type="InterPro" id="IPR036277">
    <property type="entry name" value="SMC_hinge_sf"/>
</dbReference>
<dbReference type="SMART" id="SM00177">
    <property type="entry name" value="ARF"/>
    <property type="match status" value="1"/>
</dbReference>
<dbReference type="Pfam" id="PF00071">
    <property type="entry name" value="Ras"/>
    <property type="match status" value="1"/>
</dbReference>
<evidence type="ECO:0000256" key="12">
    <source>
        <dbReference type="SAM" id="Coils"/>
    </source>
</evidence>
<dbReference type="Pfam" id="PF02463">
    <property type="entry name" value="SMC_N"/>
    <property type="match status" value="1"/>
</dbReference>
<feature type="coiled-coil region" evidence="12">
    <location>
        <begin position="818"/>
        <end position="848"/>
    </location>
</feature>
<dbReference type="Gene3D" id="3.30.70.1390">
    <property type="entry name" value="ROC domain from the Parkinson's disease-associated leucine-rich repeat kinase 2"/>
    <property type="match status" value="1"/>
</dbReference>
<keyword evidence="3" id="KW-0132">Cell division</keyword>
<dbReference type="SUPFAM" id="SSF52540">
    <property type="entry name" value="P-loop containing nucleoside triphosphate hydrolases"/>
    <property type="match status" value="2"/>
</dbReference>
<keyword evidence="5" id="KW-0498">Mitosis</keyword>
<feature type="compositionally biased region" description="Basic and acidic residues" evidence="13">
    <location>
        <begin position="1335"/>
        <end position="1346"/>
    </location>
</feature>
<dbReference type="SMART" id="SM00174">
    <property type="entry name" value="RHO"/>
    <property type="match status" value="1"/>
</dbReference>
<comment type="subcellular location">
    <subcellularLocation>
        <location evidence="1 11">Nucleus</location>
    </subcellularLocation>
</comment>
<dbReference type="InterPro" id="IPR027417">
    <property type="entry name" value="P-loop_NTPase"/>
</dbReference>
<gene>
    <name evidence="15" type="ORF">PLOB_00049333</name>
</gene>
<name>A0ABN8PY69_9CNID</name>
<evidence type="ECO:0000256" key="1">
    <source>
        <dbReference type="ARBA" id="ARBA00004123"/>
    </source>
</evidence>
<dbReference type="SUPFAM" id="SSF75553">
    <property type="entry name" value="Smc hinge domain"/>
    <property type="match status" value="1"/>
</dbReference>
<dbReference type="InterPro" id="IPR024704">
    <property type="entry name" value="SMC"/>
</dbReference>
<dbReference type="InterPro" id="IPR005225">
    <property type="entry name" value="Small_GTP-bd"/>
</dbReference>
<dbReference type="Gene3D" id="3.30.70.1620">
    <property type="match status" value="1"/>
</dbReference>
<evidence type="ECO:0000256" key="6">
    <source>
        <dbReference type="ARBA" id="ARBA00022840"/>
    </source>
</evidence>
<keyword evidence="7 12" id="KW-0175">Coiled coil</keyword>
<evidence type="ECO:0000259" key="14">
    <source>
        <dbReference type="SMART" id="SM00968"/>
    </source>
</evidence>
<keyword evidence="10" id="KW-0131">Cell cycle</keyword>
<evidence type="ECO:0000256" key="7">
    <source>
        <dbReference type="ARBA" id="ARBA00023054"/>
    </source>
</evidence>
<dbReference type="PIRSF" id="PIRSF005719">
    <property type="entry name" value="SMC"/>
    <property type="match status" value="1"/>
</dbReference>